<keyword evidence="1 8" id="KW-0597">Phosphoprotein</keyword>
<dbReference type="Gene3D" id="3.40.50.2300">
    <property type="match status" value="1"/>
</dbReference>
<dbReference type="InterPro" id="IPR058031">
    <property type="entry name" value="AAA_lid_NorR"/>
</dbReference>
<dbReference type="GO" id="GO:0005524">
    <property type="term" value="F:ATP binding"/>
    <property type="evidence" value="ECO:0007669"/>
    <property type="project" value="UniProtKB-KW"/>
</dbReference>
<evidence type="ECO:0000256" key="3">
    <source>
        <dbReference type="ARBA" id="ARBA00022840"/>
    </source>
</evidence>
<keyword evidence="6" id="KW-0238">DNA-binding</keyword>
<evidence type="ECO:0000313" key="11">
    <source>
        <dbReference type="EMBL" id="MBB3143412.1"/>
    </source>
</evidence>
<dbReference type="Gene3D" id="1.10.10.60">
    <property type="entry name" value="Homeodomain-like"/>
    <property type="match status" value="1"/>
</dbReference>
<dbReference type="PROSITE" id="PS50045">
    <property type="entry name" value="SIGMA54_INTERACT_4"/>
    <property type="match status" value="1"/>
</dbReference>
<evidence type="ECO:0000256" key="5">
    <source>
        <dbReference type="ARBA" id="ARBA00023015"/>
    </source>
</evidence>
<dbReference type="Pfam" id="PF25601">
    <property type="entry name" value="AAA_lid_14"/>
    <property type="match status" value="1"/>
</dbReference>
<keyword evidence="3" id="KW-0067">ATP-binding</keyword>
<sequence length="460" mass="50565">MHDSAAIPVMIIDDEAHLRITAGQTLELAGYAPQAFECAEDALAALEPNFPGVVVSDIRMPGMDGMALLREVRDRDPDLPVVLITGHGDISTAVTAMRDGAWDFLEKPFASERLVEVVRRGIDKRRLSLENRALKAELEAQQSAPGPRLVGRTPALQRLASMVQRISQVEADVLLFGETGAGKDLVARAIHERSARGGRPFVAINCGAVPESTIESELFGHEKGAFTGAVERRIGKFEHAQGGTVFLDEIESMPLSLQVKLLRVLQERSIERLGSNQAVGLDIRVIAATKVDLKAAAEAGDFREDLYYRLNVVTLPIPPLRERREDIPLLFQHFAVVAANRSGLEAPPLDAAGTSALLAHDWPGNVRELRNLAERYVLLGVTCDYRLDTLLEGVENESGEMPLPRQVELFEKSLISQALARHQGRVNEVCEALDVPRKTLYDKLKKHGLKAEDYRHSADP</sequence>
<dbReference type="InterPro" id="IPR025943">
    <property type="entry name" value="Sigma_54_int_dom_ATP-bd_2"/>
</dbReference>
<dbReference type="AlphaFoldDB" id="A0A7W5C224"/>
<evidence type="ECO:0000256" key="7">
    <source>
        <dbReference type="ARBA" id="ARBA00023163"/>
    </source>
</evidence>
<dbReference type="CDD" id="cd17549">
    <property type="entry name" value="REC_DctD-like"/>
    <property type="match status" value="1"/>
</dbReference>
<dbReference type="PROSITE" id="PS00676">
    <property type="entry name" value="SIGMA54_INTERACT_2"/>
    <property type="match status" value="1"/>
</dbReference>
<keyword evidence="2" id="KW-0547">Nucleotide-binding</keyword>
<dbReference type="PANTHER" id="PTHR32071:SF57">
    <property type="entry name" value="C4-DICARBOXYLATE TRANSPORT TRANSCRIPTIONAL REGULATORY PROTEIN DCTD"/>
    <property type="match status" value="1"/>
</dbReference>
<dbReference type="Proteomes" id="UP000525987">
    <property type="component" value="Unassembled WGS sequence"/>
</dbReference>
<keyword evidence="5" id="KW-0805">Transcription regulation</keyword>
<evidence type="ECO:0000259" key="9">
    <source>
        <dbReference type="PROSITE" id="PS50045"/>
    </source>
</evidence>
<dbReference type="Pfam" id="PF00158">
    <property type="entry name" value="Sigma54_activat"/>
    <property type="match status" value="1"/>
</dbReference>
<evidence type="ECO:0000313" key="12">
    <source>
        <dbReference type="Proteomes" id="UP000525987"/>
    </source>
</evidence>
<dbReference type="GO" id="GO:0043565">
    <property type="term" value="F:sequence-specific DNA binding"/>
    <property type="evidence" value="ECO:0007669"/>
    <property type="project" value="InterPro"/>
</dbReference>
<keyword evidence="12" id="KW-1185">Reference proteome</keyword>
<evidence type="ECO:0000256" key="6">
    <source>
        <dbReference type="ARBA" id="ARBA00023125"/>
    </source>
</evidence>
<keyword evidence="4" id="KW-0902">Two-component regulatory system</keyword>
<dbReference type="PROSITE" id="PS50110">
    <property type="entry name" value="RESPONSE_REGULATORY"/>
    <property type="match status" value="1"/>
</dbReference>
<dbReference type="PANTHER" id="PTHR32071">
    <property type="entry name" value="TRANSCRIPTIONAL REGULATORY PROTEIN"/>
    <property type="match status" value="1"/>
</dbReference>
<dbReference type="SUPFAM" id="SSF52540">
    <property type="entry name" value="P-loop containing nucleoside triphosphate hydrolases"/>
    <property type="match status" value="1"/>
</dbReference>
<feature type="modified residue" description="4-aspartylphosphate" evidence="8">
    <location>
        <position position="57"/>
    </location>
</feature>
<name>A0A7W5C224_9GAMM</name>
<evidence type="ECO:0000256" key="4">
    <source>
        <dbReference type="ARBA" id="ARBA00023012"/>
    </source>
</evidence>
<dbReference type="InterPro" id="IPR025944">
    <property type="entry name" value="Sigma_54_int_dom_CS"/>
</dbReference>
<dbReference type="InterPro" id="IPR002197">
    <property type="entry name" value="HTH_Fis"/>
</dbReference>
<dbReference type="Gene3D" id="3.40.50.300">
    <property type="entry name" value="P-loop containing nucleotide triphosphate hydrolases"/>
    <property type="match status" value="1"/>
</dbReference>
<dbReference type="FunFam" id="3.40.50.300:FF:000006">
    <property type="entry name" value="DNA-binding transcriptional regulator NtrC"/>
    <property type="match status" value="1"/>
</dbReference>
<dbReference type="GO" id="GO:0000160">
    <property type="term" value="P:phosphorelay signal transduction system"/>
    <property type="evidence" value="ECO:0007669"/>
    <property type="project" value="UniProtKB-KW"/>
</dbReference>
<gene>
    <name evidence="11" type="ORF">FHR96_004334</name>
</gene>
<dbReference type="SMART" id="SM00448">
    <property type="entry name" value="REC"/>
    <property type="match status" value="1"/>
</dbReference>
<evidence type="ECO:0000256" key="8">
    <source>
        <dbReference type="PROSITE-ProRule" id="PRU00169"/>
    </source>
</evidence>
<dbReference type="InterPro" id="IPR001789">
    <property type="entry name" value="Sig_transdc_resp-reg_receiver"/>
</dbReference>
<dbReference type="PROSITE" id="PS00688">
    <property type="entry name" value="SIGMA54_INTERACT_3"/>
    <property type="match status" value="1"/>
</dbReference>
<dbReference type="Pfam" id="PF02954">
    <property type="entry name" value="HTH_8"/>
    <property type="match status" value="1"/>
</dbReference>
<dbReference type="InterPro" id="IPR027417">
    <property type="entry name" value="P-loop_NTPase"/>
</dbReference>
<dbReference type="InterPro" id="IPR009057">
    <property type="entry name" value="Homeodomain-like_sf"/>
</dbReference>
<feature type="domain" description="Response regulatory" evidence="10">
    <location>
        <begin position="8"/>
        <end position="122"/>
    </location>
</feature>
<dbReference type="Pfam" id="PF00072">
    <property type="entry name" value="Response_reg"/>
    <property type="match status" value="1"/>
</dbReference>
<dbReference type="Gene3D" id="1.10.8.60">
    <property type="match status" value="1"/>
</dbReference>
<dbReference type="CDD" id="cd00009">
    <property type="entry name" value="AAA"/>
    <property type="match status" value="1"/>
</dbReference>
<dbReference type="RefSeq" id="WP_183389731.1">
    <property type="nucleotide sequence ID" value="NZ_JACHXM010000047.1"/>
</dbReference>
<proteinExistence type="predicted"/>
<feature type="domain" description="Sigma-54 factor interaction" evidence="9">
    <location>
        <begin position="149"/>
        <end position="378"/>
    </location>
</feature>
<dbReference type="FunFam" id="3.40.50.2300:FF:000018">
    <property type="entry name" value="DNA-binding transcriptional regulator NtrC"/>
    <property type="match status" value="1"/>
</dbReference>
<evidence type="ECO:0000256" key="1">
    <source>
        <dbReference type="ARBA" id="ARBA00022553"/>
    </source>
</evidence>
<protein>
    <submittedName>
        <fullName evidence="11">Two-component system C4-dicarboxylate transport response regulator DctD</fullName>
    </submittedName>
</protein>
<dbReference type="EMBL" id="JACHXM010000047">
    <property type="protein sequence ID" value="MBB3143412.1"/>
    <property type="molecule type" value="Genomic_DNA"/>
</dbReference>
<evidence type="ECO:0000259" key="10">
    <source>
        <dbReference type="PROSITE" id="PS50110"/>
    </source>
</evidence>
<organism evidence="11 12">
    <name type="scientific">Halomonas organivorans</name>
    <dbReference type="NCBI Taxonomy" id="257772"/>
    <lineage>
        <taxon>Bacteria</taxon>
        <taxon>Pseudomonadati</taxon>
        <taxon>Pseudomonadota</taxon>
        <taxon>Gammaproteobacteria</taxon>
        <taxon>Oceanospirillales</taxon>
        <taxon>Halomonadaceae</taxon>
        <taxon>Halomonas</taxon>
    </lineage>
</organism>
<dbReference type="InterPro" id="IPR025662">
    <property type="entry name" value="Sigma_54_int_dom_ATP-bd_1"/>
</dbReference>
<dbReference type="InterPro" id="IPR003593">
    <property type="entry name" value="AAA+_ATPase"/>
</dbReference>
<accession>A0A7W5C224</accession>
<keyword evidence="7" id="KW-0804">Transcription</keyword>
<reference evidence="11 12" key="1">
    <citation type="submission" date="2020-08" db="EMBL/GenBank/DDBJ databases">
        <title>Genomic Encyclopedia of Type Strains, Phase III (KMG-III): the genomes of soil and plant-associated and newly described type strains.</title>
        <authorList>
            <person name="Whitman W."/>
        </authorList>
    </citation>
    <scope>NUCLEOTIDE SEQUENCE [LARGE SCALE GENOMIC DNA]</scope>
    <source>
        <strain evidence="11 12">CECT 5995</strain>
    </source>
</reference>
<evidence type="ECO:0000256" key="2">
    <source>
        <dbReference type="ARBA" id="ARBA00022741"/>
    </source>
</evidence>
<dbReference type="InterPro" id="IPR002078">
    <property type="entry name" value="Sigma_54_int"/>
</dbReference>
<dbReference type="GO" id="GO:0006355">
    <property type="term" value="P:regulation of DNA-templated transcription"/>
    <property type="evidence" value="ECO:0007669"/>
    <property type="project" value="InterPro"/>
</dbReference>
<dbReference type="PROSITE" id="PS00675">
    <property type="entry name" value="SIGMA54_INTERACT_1"/>
    <property type="match status" value="1"/>
</dbReference>
<dbReference type="InterPro" id="IPR011006">
    <property type="entry name" value="CheY-like_superfamily"/>
</dbReference>
<comment type="caution">
    <text evidence="11">The sequence shown here is derived from an EMBL/GenBank/DDBJ whole genome shotgun (WGS) entry which is preliminary data.</text>
</comment>
<dbReference type="SUPFAM" id="SSF52172">
    <property type="entry name" value="CheY-like"/>
    <property type="match status" value="1"/>
</dbReference>
<dbReference type="SUPFAM" id="SSF46689">
    <property type="entry name" value="Homeodomain-like"/>
    <property type="match status" value="1"/>
</dbReference>
<dbReference type="SMART" id="SM00382">
    <property type="entry name" value="AAA"/>
    <property type="match status" value="1"/>
</dbReference>